<reference evidence="2 3" key="1">
    <citation type="submission" date="2016-07" db="EMBL/GenBank/DDBJ databases">
        <title>Pervasive Adenine N6-methylation of Active Genes in Fungi.</title>
        <authorList>
            <consortium name="DOE Joint Genome Institute"/>
            <person name="Mondo S.J."/>
            <person name="Dannebaum R.O."/>
            <person name="Kuo R.C."/>
            <person name="Labutti K."/>
            <person name="Haridas S."/>
            <person name="Kuo A."/>
            <person name="Salamov A."/>
            <person name="Ahrendt S.R."/>
            <person name="Lipzen A."/>
            <person name="Sullivan W."/>
            <person name="Andreopoulos W.B."/>
            <person name="Clum A."/>
            <person name="Lindquist E."/>
            <person name="Daum C."/>
            <person name="Ramamoorthy G.K."/>
            <person name="Gryganskyi A."/>
            <person name="Culley D."/>
            <person name="Magnuson J.K."/>
            <person name="James T.Y."/>
            <person name="O'Malley M.A."/>
            <person name="Stajich J.E."/>
            <person name="Spatafora J.W."/>
            <person name="Visel A."/>
            <person name="Grigoriev I.V."/>
        </authorList>
    </citation>
    <scope>NUCLEOTIDE SEQUENCE [LARGE SCALE GENOMIC DNA]</scope>
    <source>
        <strain evidence="2 3">CBS 115471</strain>
    </source>
</reference>
<dbReference type="AlphaFoldDB" id="A0A1Y1ZUZ8"/>
<keyword evidence="3" id="KW-1185">Reference proteome</keyword>
<protein>
    <submittedName>
        <fullName evidence="2">Uncharacterized protein</fullName>
    </submittedName>
</protein>
<gene>
    <name evidence="2" type="ORF">BCR34DRAFT_599463</name>
</gene>
<feature type="compositionally biased region" description="Low complexity" evidence="1">
    <location>
        <begin position="9"/>
        <end position="24"/>
    </location>
</feature>
<dbReference type="Proteomes" id="UP000193144">
    <property type="component" value="Unassembled WGS sequence"/>
</dbReference>
<organism evidence="2 3">
    <name type="scientific">Clohesyomyces aquaticus</name>
    <dbReference type="NCBI Taxonomy" id="1231657"/>
    <lineage>
        <taxon>Eukaryota</taxon>
        <taxon>Fungi</taxon>
        <taxon>Dikarya</taxon>
        <taxon>Ascomycota</taxon>
        <taxon>Pezizomycotina</taxon>
        <taxon>Dothideomycetes</taxon>
        <taxon>Pleosporomycetidae</taxon>
        <taxon>Pleosporales</taxon>
        <taxon>Lindgomycetaceae</taxon>
        <taxon>Clohesyomyces</taxon>
    </lineage>
</organism>
<evidence type="ECO:0000256" key="1">
    <source>
        <dbReference type="SAM" id="MobiDB-lite"/>
    </source>
</evidence>
<name>A0A1Y1ZUZ8_9PLEO</name>
<comment type="caution">
    <text evidence="2">The sequence shown here is derived from an EMBL/GenBank/DDBJ whole genome shotgun (WGS) entry which is preliminary data.</text>
</comment>
<evidence type="ECO:0000313" key="3">
    <source>
        <dbReference type="Proteomes" id="UP000193144"/>
    </source>
</evidence>
<feature type="region of interest" description="Disordered" evidence="1">
    <location>
        <begin position="1"/>
        <end position="34"/>
    </location>
</feature>
<proteinExistence type="predicted"/>
<accession>A0A1Y1ZUZ8</accession>
<sequence length="199" mass="22864">MSQKTSIFASPRPASSSSLRASTKSPRKVAEDIPDLLAHSSAERPEPCRWKSLETWCDTLKTLAELRNEGAHSYGCQPDRGAFHNHHFNSESYWKRLSKIVVLLEEDAKDLEECLYRTKRKLQELHVTVPPPPPKGKKPWEIEVPLKTKSQRLRDRAQILVRIAPTRAIHIRAKWIAEKTEVWVLLGSGKEWIRQESIS</sequence>
<dbReference type="EMBL" id="MCFA01000036">
    <property type="protein sequence ID" value="ORY14048.1"/>
    <property type="molecule type" value="Genomic_DNA"/>
</dbReference>
<evidence type="ECO:0000313" key="2">
    <source>
        <dbReference type="EMBL" id="ORY14048.1"/>
    </source>
</evidence>